<dbReference type="PANTHER" id="PTHR14413:SF16">
    <property type="entry name" value="LARGE RIBOSOMAL SUBUNIT PROTEIN BL17M"/>
    <property type="match status" value="1"/>
</dbReference>
<evidence type="ECO:0000256" key="2">
    <source>
        <dbReference type="ARBA" id="ARBA00022980"/>
    </source>
</evidence>
<dbReference type="InterPro" id="IPR036373">
    <property type="entry name" value="Ribosomal_bL17_sf"/>
</dbReference>
<organism evidence="7 8">
    <name type="scientific">Flaviaesturariibacter aridisoli</name>
    <dbReference type="NCBI Taxonomy" id="2545761"/>
    <lineage>
        <taxon>Bacteria</taxon>
        <taxon>Pseudomonadati</taxon>
        <taxon>Bacteroidota</taxon>
        <taxon>Chitinophagia</taxon>
        <taxon>Chitinophagales</taxon>
        <taxon>Chitinophagaceae</taxon>
        <taxon>Flaviaestuariibacter</taxon>
    </lineage>
</organism>
<dbReference type="AlphaFoldDB" id="A0A4R4DZL8"/>
<evidence type="ECO:0000256" key="3">
    <source>
        <dbReference type="ARBA" id="ARBA00023274"/>
    </source>
</evidence>
<comment type="subunit">
    <text evidence="4">Part of the 50S ribosomal subunit. Contacts protein L32.</text>
</comment>
<evidence type="ECO:0000256" key="4">
    <source>
        <dbReference type="HAMAP-Rule" id="MF_01368"/>
    </source>
</evidence>
<dbReference type="Proteomes" id="UP000295164">
    <property type="component" value="Unassembled WGS sequence"/>
</dbReference>
<dbReference type="PANTHER" id="PTHR14413">
    <property type="entry name" value="RIBOSOMAL PROTEIN L17"/>
    <property type="match status" value="1"/>
</dbReference>
<keyword evidence="3 4" id="KW-0687">Ribonucleoprotein</keyword>
<dbReference type="GO" id="GO:0003735">
    <property type="term" value="F:structural constituent of ribosome"/>
    <property type="evidence" value="ECO:0007669"/>
    <property type="project" value="InterPro"/>
</dbReference>
<dbReference type="InterPro" id="IPR000456">
    <property type="entry name" value="Ribosomal_bL17"/>
</dbReference>
<dbReference type="GO" id="GO:0022625">
    <property type="term" value="C:cytosolic large ribosomal subunit"/>
    <property type="evidence" value="ECO:0007669"/>
    <property type="project" value="TreeGrafter"/>
</dbReference>
<name>A0A4R4DZL8_9BACT</name>
<comment type="caution">
    <text evidence="7">The sequence shown here is derived from an EMBL/GenBank/DDBJ whole genome shotgun (WGS) entry which is preliminary data.</text>
</comment>
<proteinExistence type="inferred from homology"/>
<accession>A0A4R4DZL8</accession>
<protein>
    <recommendedName>
        <fullName evidence="4">Large ribosomal subunit protein bL17</fullName>
    </recommendedName>
</protein>
<reference evidence="7 8" key="1">
    <citation type="submission" date="2019-03" db="EMBL/GenBank/DDBJ databases">
        <authorList>
            <person name="Kim M.K.M."/>
        </authorList>
    </citation>
    <scope>NUCLEOTIDE SEQUENCE [LARGE SCALE GENOMIC DNA]</scope>
    <source>
        <strain evidence="7 8">17J68-15</strain>
    </source>
</reference>
<feature type="region of interest" description="Disordered" evidence="6">
    <location>
        <begin position="126"/>
        <end position="174"/>
    </location>
</feature>
<evidence type="ECO:0000256" key="6">
    <source>
        <dbReference type="SAM" id="MobiDB-lite"/>
    </source>
</evidence>
<dbReference type="EMBL" id="SKFH01000017">
    <property type="protein sequence ID" value="TCZ70177.1"/>
    <property type="molecule type" value="Genomic_DNA"/>
</dbReference>
<dbReference type="OrthoDB" id="9809073at2"/>
<dbReference type="NCBIfam" id="TIGR00059">
    <property type="entry name" value="L17"/>
    <property type="match status" value="1"/>
</dbReference>
<evidence type="ECO:0000256" key="1">
    <source>
        <dbReference type="ARBA" id="ARBA00008777"/>
    </source>
</evidence>
<evidence type="ECO:0000313" key="8">
    <source>
        <dbReference type="Proteomes" id="UP000295164"/>
    </source>
</evidence>
<dbReference type="GO" id="GO:0006412">
    <property type="term" value="P:translation"/>
    <property type="evidence" value="ECO:0007669"/>
    <property type="project" value="UniProtKB-UniRule"/>
</dbReference>
<gene>
    <name evidence="4" type="primary">rplQ</name>
    <name evidence="7" type="ORF">E0486_11510</name>
</gene>
<dbReference type="PROSITE" id="PS01167">
    <property type="entry name" value="RIBOSOMAL_L17"/>
    <property type="match status" value="1"/>
</dbReference>
<dbReference type="SUPFAM" id="SSF64263">
    <property type="entry name" value="Prokaryotic ribosomal protein L17"/>
    <property type="match status" value="1"/>
</dbReference>
<evidence type="ECO:0000313" key="7">
    <source>
        <dbReference type="EMBL" id="TCZ70177.1"/>
    </source>
</evidence>
<evidence type="ECO:0000256" key="5">
    <source>
        <dbReference type="RuleBase" id="RU000660"/>
    </source>
</evidence>
<keyword evidence="2 4" id="KW-0689">Ribosomal protein</keyword>
<dbReference type="Gene3D" id="3.90.1030.10">
    <property type="entry name" value="Ribosomal protein L17"/>
    <property type="match status" value="1"/>
</dbReference>
<keyword evidence="8" id="KW-1185">Reference proteome</keyword>
<feature type="compositionally biased region" description="Low complexity" evidence="6">
    <location>
        <begin position="148"/>
        <end position="174"/>
    </location>
</feature>
<dbReference type="InterPro" id="IPR047859">
    <property type="entry name" value="Ribosomal_bL17_CS"/>
</dbReference>
<dbReference type="HAMAP" id="MF_01368">
    <property type="entry name" value="Ribosomal_bL17"/>
    <property type="match status" value="1"/>
</dbReference>
<dbReference type="Pfam" id="PF01196">
    <property type="entry name" value="Ribosomal_L17"/>
    <property type="match status" value="1"/>
</dbReference>
<dbReference type="RefSeq" id="WP_131852324.1">
    <property type="nucleotide sequence ID" value="NZ_SKFH01000017.1"/>
</dbReference>
<comment type="similarity">
    <text evidence="1 4 5">Belongs to the bacterial ribosomal protein bL17 family.</text>
</comment>
<sequence>MRHGDKIKNLGRTKSHRDALMMNLTISLIEHKRIVTTLAKAKALRVYAEPLITKAKENTTHQRRIVFAYLQNKEAIKELFGTIAEKVAGRPGGYTRIIKLGIRPGDAAEMAMIELVDFNEIYGKATAKKDEPAKRTRRAGAAKKKAEAPAADAQTEAPEAPAADATEATEQQPS</sequence>